<dbReference type="GeneID" id="54460488"/>
<dbReference type="Proteomes" id="UP000504636">
    <property type="component" value="Unplaced"/>
</dbReference>
<evidence type="ECO:0000313" key="2">
    <source>
        <dbReference type="Proteomes" id="UP000504636"/>
    </source>
</evidence>
<dbReference type="EMBL" id="MU003697">
    <property type="protein sequence ID" value="KAF2812646.1"/>
    <property type="molecule type" value="Genomic_DNA"/>
</dbReference>
<protein>
    <submittedName>
        <fullName evidence="1 3">Uncharacterized protein</fullName>
    </submittedName>
</protein>
<organism evidence="1">
    <name type="scientific">Mytilinidion resinicola</name>
    <dbReference type="NCBI Taxonomy" id="574789"/>
    <lineage>
        <taxon>Eukaryota</taxon>
        <taxon>Fungi</taxon>
        <taxon>Dikarya</taxon>
        <taxon>Ascomycota</taxon>
        <taxon>Pezizomycotina</taxon>
        <taxon>Dothideomycetes</taxon>
        <taxon>Pleosporomycetidae</taxon>
        <taxon>Mytilinidiales</taxon>
        <taxon>Mytilinidiaceae</taxon>
        <taxon>Mytilinidion</taxon>
    </lineage>
</organism>
<accession>A0A6A6YUL3</accession>
<reference evidence="3" key="3">
    <citation type="submission" date="2025-04" db="UniProtKB">
        <authorList>
            <consortium name="RefSeq"/>
        </authorList>
    </citation>
    <scope>IDENTIFICATION</scope>
    <source>
        <strain evidence="3">CBS 304.34</strain>
    </source>
</reference>
<dbReference type="AlphaFoldDB" id="A0A6A6YUL3"/>
<gene>
    <name evidence="1 3" type="ORF">BDZ99DRAFT_461300</name>
</gene>
<feature type="non-terminal residue" evidence="1">
    <location>
        <position position="142"/>
    </location>
</feature>
<evidence type="ECO:0000313" key="1">
    <source>
        <dbReference type="EMBL" id="KAF2812646.1"/>
    </source>
</evidence>
<dbReference type="RefSeq" id="XP_033579610.1">
    <property type="nucleotide sequence ID" value="XM_033719595.1"/>
</dbReference>
<dbReference type="OrthoDB" id="10623977at2759"/>
<dbReference type="Gene3D" id="2.60.120.10">
    <property type="entry name" value="Jelly Rolls"/>
    <property type="match status" value="1"/>
</dbReference>
<name>A0A6A6YUL3_9PEZI</name>
<proteinExistence type="predicted"/>
<dbReference type="InterPro" id="IPR014710">
    <property type="entry name" value="RmlC-like_jellyroll"/>
</dbReference>
<reference evidence="3" key="2">
    <citation type="submission" date="2020-04" db="EMBL/GenBank/DDBJ databases">
        <authorList>
            <consortium name="NCBI Genome Project"/>
        </authorList>
    </citation>
    <scope>NUCLEOTIDE SEQUENCE</scope>
    <source>
        <strain evidence="3">CBS 304.34</strain>
    </source>
</reference>
<evidence type="ECO:0000313" key="3">
    <source>
        <dbReference type="RefSeq" id="XP_033579610.1"/>
    </source>
</evidence>
<sequence length="142" mass="15134">MPQIRREVMTRDANGNVAFSTMPVNIPTRPFNAPPFTTPFVSPFSTAPPPGGPVSGIAFCHLVISPDEPSKPIAEFFNPDAHKGLAVEASNLVQAGCTGMSHVDIPPQSGWKVSRTEGYEYGVVLEGEVLLKLTSGDSRALN</sequence>
<keyword evidence="2" id="KW-1185">Reference proteome</keyword>
<reference evidence="1 3" key="1">
    <citation type="journal article" date="2020" name="Stud. Mycol.">
        <title>101 Dothideomycetes genomes: a test case for predicting lifestyles and emergence of pathogens.</title>
        <authorList>
            <person name="Haridas S."/>
            <person name="Albert R."/>
            <person name="Binder M."/>
            <person name="Bloem J."/>
            <person name="Labutti K."/>
            <person name="Salamov A."/>
            <person name="Andreopoulos B."/>
            <person name="Baker S."/>
            <person name="Barry K."/>
            <person name="Bills G."/>
            <person name="Bluhm B."/>
            <person name="Cannon C."/>
            <person name="Castanera R."/>
            <person name="Culley D."/>
            <person name="Daum C."/>
            <person name="Ezra D."/>
            <person name="Gonzalez J."/>
            <person name="Henrissat B."/>
            <person name="Kuo A."/>
            <person name="Liang C."/>
            <person name="Lipzen A."/>
            <person name="Lutzoni F."/>
            <person name="Magnuson J."/>
            <person name="Mondo S."/>
            <person name="Nolan M."/>
            <person name="Ohm R."/>
            <person name="Pangilinan J."/>
            <person name="Park H.-J."/>
            <person name="Ramirez L."/>
            <person name="Alfaro M."/>
            <person name="Sun H."/>
            <person name="Tritt A."/>
            <person name="Yoshinaga Y."/>
            <person name="Zwiers L.-H."/>
            <person name="Turgeon B."/>
            <person name="Goodwin S."/>
            <person name="Spatafora J."/>
            <person name="Crous P."/>
            <person name="Grigoriev I."/>
        </authorList>
    </citation>
    <scope>NUCLEOTIDE SEQUENCE</scope>
    <source>
        <strain evidence="1 3">CBS 304.34</strain>
    </source>
</reference>